<dbReference type="PANTHER" id="PTHR13954">
    <property type="entry name" value="IRE1-RELATED"/>
    <property type="match status" value="1"/>
</dbReference>
<gene>
    <name evidence="6" type="ORF">DAPPUDRAFT_303871</name>
</gene>
<dbReference type="InterPro" id="IPR011009">
    <property type="entry name" value="Kinase-like_dom_sf"/>
</dbReference>
<feature type="domain" description="Protein kinase" evidence="5">
    <location>
        <begin position="15"/>
        <end position="275"/>
    </location>
</feature>
<dbReference type="GO" id="GO:0005783">
    <property type="term" value="C:endoplasmic reticulum"/>
    <property type="evidence" value="ECO:0000318"/>
    <property type="project" value="GO_Central"/>
</dbReference>
<dbReference type="EMBL" id="GL732546">
    <property type="protein sequence ID" value="EFX80736.1"/>
    <property type="molecule type" value="Genomic_DNA"/>
</dbReference>
<dbReference type="HOGENOM" id="CLU_000288_7_1_1"/>
<dbReference type="PhylomeDB" id="E9GIK7"/>
<keyword evidence="2 3" id="KW-0067">ATP-binding</keyword>
<dbReference type="SUPFAM" id="SSF56112">
    <property type="entry name" value="Protein kinase-like (PK-like)"/>
    <property type="match status" value="1"/>
</dbReference>
<dbReference type="InterPro" id="IPR008271">
    <property type="entry name" value="Ser/Thr_kinase_AS"/>
</dbReference>
<dbReference type="Gene3D" id="3.30.200.20">
    <property type="entry name" value="Phosphorylase Kinase, domain 1"/>
    <property type="match status" value="1"/>
</dbReference>
<evidence type="ECO:0000256" key="2">
    <source>
        <dbReference type="ARBA" id="ARBA00022840"/>
    </source>
</evidence>
<dbReference type="OMA" id="IFKMITR"/>
<evidence type="ECO:0000313" key="7">
    <source>
        <dbReference type="Proteomes" id="UP000000305"/>
    </source>
</evidence>
<dbReference type="InterPro" id="IPR017441">
    <property type="entry name" value="Protein_kinase_ATP_BS"/>
</dbReference>
<dbReference type="GO" id="GO:0004521">
    <property type="term" value="F:RNA endonuclease activity"/>
    <property type="evidence" value="ECO:0000318"/>
    <property type="project" value="GO_Central"/>
</dbReference>
<evidence type="ECO:0000313" key="6">
    <source>
        <dbReference type="EMBL" id="EFX80736.1"/>
    </source>
</evidence>
<dbReference type="InParanoid" id="E9GIK7"/>
<protein>
    <recommendedName>
        <fullName evidence="5">Protein kinase domain-containing protein</fullName>
    </recommendedName>
</protein>
<organism evidence="6 7">
    <name type="scientific">Daphnia pulex</name>
    <name type="common">Water flea</name>
    <dbReference type="NCBI Taxonomy" id="6669"/>
    <lineage>
        <taxon>Eukaryota</taxon>
        <taxon>Metazoa</taxon>
        <taxon>Ecdysozoa</taxon>
        <taxon>Arthropoda</taxon>
        <taxon>Crustacea</taxon>
        <taxon>Branchiopoda</taxon>
        <taxon>Diplostraca</taxon>
        <taxon>Cladocera</taxon>
        <taxon>Anomopoda</taxon>
        <taxon>Daphniidae</taxon>
        <taxon>Daphnia</taxon>
    </lineage>
</organism>
<accession>E9GIK7</accession>
<dbReference type="PROSITE" id="PS00108">
    <property type="entry name" value="PROTEIN_KINASE_ST"/>
    <property type="match status" value="1"/>
</dbReference>
<dbReference type="GO" id="GO:0051082">
    <property type="term" value="F:unfolded protein binding"/>
    <property type="evidence" value="ECO:0000318"/>
    <property type="project" value="GO_Central"/>
</dbReference>
<dbReference type="InterPro" id="IPR045133">
    <property type="entry name" value="IRE1/2-like"/>
</dbReference>
<dbReference type="GO" id="GO:0005524">
    <property type="term" value="F:ATP binding"/>
    <property type="evidence" value="ECO:0007669"/>
    <property type="project" value="UniProtKB-UniRule"/>
</dbReference>
<dbReference type="Proteomes" id="UP000000305">
    <property type="component" value="Unassembled WGS sequence"/>
</dbReference>
<dbReference type="STRING" id="6669.E9GIK7"/>
<dbReference type="PANTHER" id="PTHR13954:SF6">
    <property type="entry name" value="NON-SPECIFIC SERINE_THREONINE PROTEIN KINASE"/>
    <property type="match status" value="1"/>
</dbReference>
<sequence>MGEEMVLLNDKKISFCRKDIIGKGGYGVVFRGNFSGQDVAVKRIQLMDADNKSNSRELLNLRKLKHDNIVELFHVEDNNDFRFIVFELCYANLREYCKPVYTGQVLSDESDQLKVLLQLTQALEYIHSKNVIHRDIKPENILVSNKDSVKIKWADFGHSKLTNERGSTSMSGRRGTKAWLAKEIIPYLNRDELGGRCSKNSDIFAAGCVFFYFLTRGIHPYGKENRLIEQNILSENIVNKNELNDGHAAKKPVIQMMEERLDLAKVIECLNASLS</sequence>
<name>E9GIK7_DAPPU</name>
<evidence type="ECO:0000256" key="4">
    <source>
        <dbReference type="RuleBase" id="RU000304"/>
    </source>
</evidence>
<dbReference type="eggNOG" id="KOG1027">
    <property type="taxonomic scope" value="Eukaryota"/>
</dbReference>
<dbReference type="KEGG" id="dpx:DAPPUDRAFT_303871"/>
<proteinExistence type="inferred from homology"/>
<dbReference type="PROSITE" id="PS50011">
    <property type="entry name" value="PROTEIN_KINASE_DOM"/>
    <property type="match status" value="1"/>
</dbReference>
<dbReference type="InterPro" id="IPR000719">
    <property type="entry name" value="Prot_kinase_dom"/>
</dbReference>
<comment type="similarity">
    <text evidence="4">Belongs to the protein kinase superfamily.</text>
</comment>
<keyword evidence="1 3" id="KW-0547">Nucleotide-binding</keyword>
<reference evidence="6 7" key="1">
    <citation type="journal article" date="2011" name="Science">
        <title>The ecoresponsive genome of Daphnia pulex.</title>
        <authorList>
            <person name="Colbourne J.K."/>
            <person name="Pfrender M.E."/>
            <person name="Gilbert D."/>
            <person name="Thomas W.K."/>
            <person name="Tucker A."/>
            <person name="Oakley T.H."/>
            <person name="Tokishita S."/>
            <person name="Aerts A."/>
            <person name="Arnold G.J."/>
            <person name="Basu M.K."/>
            <person name="Bauer D.J."/>
            <person name="Caceres C.E."/>
            <person name="Carmel L."/>
            <person name="Casola C."/>
            <person name="Choi J.H."/>
            <person name="Detter J.C."/>
            <person name="Dong Q."/>
            <person name="Dusheyko S."/>
            <person name="Eads B.D."/>
            <person name="Frohlich T."/>
            <person name="Geiler-Samerotte K.A."/>
            <person name="Gerlach D."/>
            <person name="Hatcher P."/>
            <person name="Jogdeo S."/>
            <person name="Krijgsveld J."/>
            <person name="Kriventseva E.V."/>
            <person name="Kultz D."/>
            <person name="Laforsch C."/>
            <person name="Lindquist E."/>
            <person name="Lopez J."/>
            <person name="Manak J.R."/>
            <person name="Muller J."/>
            <person name="Pangilinan J."/>
            <person name="Patwardhan R.P."/>
            <person name="Pitluck S."/>
            <person name="Pritham E.J."/>
            <person name="Rechtsteiner A."/>
            <person name="Rho M."/>
            <person name="Rogozin I.B."/>
            <person name="Sakarya O."/>
            <person name="Salamov A."/>
            <person name="Schaack S."/>
            <person name="Shapiro H."/>
            <person name="Shiga Y."/>
            <person name="Skalitzky C."/>
            <person name="Smith Z."/>
            <person name="Souvorov A."/>
            <person name="Sung W."/>
            <person name="Tang Z."/>
            <person name="Tsuchiya D."/>
            <person name="Tu H."/>
            <person name="Vos H."/>
            <person name="Wang M."/>
            <person name="Wolf Y.I."/>
            <person name="Yamagata H."/>
            <person name="Yamada T."/>
            <person name="Ye Y."/>
            <person name="Shaw J.R."/>
            <person name="Andrews J."/>
            <person name="Crease T.J."/>
            <person name="Tang H."/>
            <person name="Lucas S.M."/>
            <person name="Robertson H.M."/>
            <person name="Bork P."/>
            <person name="Koonin E.V."/>
            <person name="Zdobnov E.M."/>
            <person name="Grigoriev I.V."/>
            <person name="Lynch M."/>
            <person name="Boore J.L."/>
        </authorList>
    </citation>
    <scope>NUCLEOTIDE SEQUENCE [LARGE SCALE GENOMIC DNA]</scope>
</reference>
<dbReference type="SMART" id="SM00220">
    <property type="entry name" value="S_TKc"/>
    <property type="match status" value="1"/>
</dbReference>
<dbReference type="AlphaFoldDB" id="E9GIK7"/>
<evidence type="ECO:0000256" key="1">
    <source>
        <dbReference type="ARBA" id="ARBA00022741"/>
    </source>
</evidence>
<keyword evidence="4" id="KW-0418">Kinase</keyword>
<keyword evidence="4" id="KW-0723">Serine/threonine-protein kinase</keyword>
<dbReference type="Gene3D" id="1.10.510.10">
    <property type="entry name" value="Transferase(Phosphotransferase) domain 1"/>
    <property type="match status" value="1"/>
</dbReference>
<feature type="binding site" evidence="3">
    <location>
        <position position="42"/>
    </location>
    <ligand>
        <name>ATP</name>
        <dbReference type="ChEBI" id="CHEBI:30616"/>
    </ligand>
</feature>
<evidence type="ECO:0000259" key="5">
    <source>
        <dbReference type="PROSITE" id="PS50011"/>
    </source>
</evidence>
<dbReference type="GO" id="GO:0036498">
    <property type="term" value="P:IRE1-mediated unfolded protein response"/>
    <property type="evidence" value="ECO:0000318"/>
    <property type="project" value="GO_Central"/>
</dbReference>
<dbReference type="GO" id="GO:0004674">
    <property type="term" value="F:protein serine/threonine kinase activity"/>
    <property type="evidence" value="ECO:0000318"/>
    <property type="project" value="GO_Central"/>
</dbReference>
<dbReference type="OrthoDB" id="6370559at2759"/>
<evidence type="ECO:0000256" key="3">
    <source>
        <dbReference type="PROSITE-ProRule" id="PRU10141"/>
    </source>
</evidence>
<dbReference type="GO" id="GO:0070059">
    <property type="term" value="P:intrinsic apoptotic signaling pathway in response to endoplasmic reticulum stress"/>
    <property type="evidence" value="ECO:0000318"/>
    <property type="project" value="GO_Central"/>
</dbReference>
<dbReference type="PROSITE" id="PS00107">
    <property type="entry name" value="PROTEIN_KINASE_ATP"/>
    <property type="match status" value="1"/>
</dbReference>
<dbReference type="Pfam" id="PF00069">
    <property type="entry name" value="Pkinase"/>
    <property type="match status" value="1"/>
</dbReference>
<keyword evidence="4" id="KW-0808">Transferase</keyword>
<keyword evidence="7" id="KW-1185">Reference proteome</keyword>